<protein>
    <submittedName>
        <fullName evidence="1">3184_t:CDS:1</fullName>
    </submittedName>
</protein>
<proteinExistence type="predicted"/>
<reference evidence="1" key="1">
    <citation type="submission" date="2021-06" db="EMBL/GenBank/DDBJ databases">
        <authorList>
            <person name="Kallberg Y."/>
            <person name="Tangrot J."/>
            <person name="Rosling A."/>
        </authorList>
    </citation>
    <scope>NUCLEOTIDE SEQUENCE</scope>
    <source>
        <strain evidence="1">IL203A</strain>
    </source>
</reference>
<comment type="caution">
    <text evidence="1">The sequence shown here is derived from an EMBL/GenBank/DDBJ whole genome shotgun (WGS) entry which is preliminary data.</text>
</comment>
<sequence length="135" mass="15221">STSKPQKKARISSASDNGDSTSSSSSKLKRQESLMNWYTKPMSQDQHAKIDKRLLDAVVYSNLPFKIIENLYIIKFLNELAPNYKPLSADTLSSKILNNSFSAYLEKNWDRIPVTMVTLARQAALGHLCNFGLHE</sequence>
<accession>A0ACA9NH35</accession>
<feature type="non-terminal residue" evidence="1">
    <location>
        <position position="135"/>
    </location>
</feature>
<keyword evidence="2" id="KW-1185">Reference proteome</keyword>
<dbReference type="Proteomes" id="UP000789702">
    <property type="component" value="Unassembled WGS sequence"/>
</dbReference>
<name>A0ACA9NH35_9GLOM</name>
<dbReference type="EMBL" id="CAJVPU010016075">
    <property type="protein sequence ID" value="CAG8650768.1"/>
    <property type="molecule type" value="Genomic_DNA"/>
</dbReference>
<gene>
    <name evidence="1" type="ORF">DHETER_LOCUS9285</name>
</gene>
<organism evidence="1 2">
    <name type="scientific">Dentiscutata heterogama</name>
    <dbReference type="NCBI Taxonomy" id="1316150"/>
    <lineage>
        <taxon>Eukaryota</taxon>
        <taxon>Fungi</taxon>
        <taxon>Fungi incertae sedis</taxon>
        <taxon>Mucoromycota</taxon>
        <taxon>Glomeromycotina</taxon>
        <taxon>Glomeromycetes</taxon>
        <taxon>Diversisporales</taxon>
        <taxon>Gigasporaceae</taxon>
        <taxon>Dentiscutata</taxon>
    </lineage>
</organism>
<evidence type="ECO:0000313" key="2">
    <source>
        <dbReference type="Proteomes" id="UP000789702"/>
    </source>
</evidence>
<evidence type="ECO:0000313" key="1">
    <source>
        <dbReference type="EMBL" id="CAG8650768.1"/>
    </source>
</evidence>
<feature type="non-terminal residue" evidence="1">
    <location>
        <position position="1"/>
    </location>
</feature>